<organism evidence="1">
    <name type="scientific">Anguilla anguilla</name>
    <name type="common">European freshwater eel</name>
    <name type="synonym">Muraena anguilla</name>
    <dbReference type="NCBI Taxonomy" id="7936"/>
    <lineage>
        <taxon>Eukaryota</taxon>
        <taxon>Metazoa</taxon>
        <taxon>Chordata</taxon>
        <taxon>Craniata</taxon>
        <taxon>Vertebrata</taxon>
        <taxon>Euteleostomi</taxon>
        <taxon>Actinopterygii</taxon>
        <taxon>Neopterygii</taxon>
        <taxon>Teleostei</taxon>
        <taxon>Anguilliformes</taxon>
        <taxon>Anguillidae</taxon>
        <taxon>Anguilla</taxon>
    </lineage>
</organism>
<dbReference type="AlphaFoldDB" id="A0A0E9Q7C0"/>
<sequence>MTLRRSMCGLRQISWTATSMIRR</sequence>
<protein>
    <submittedName>
        <fullName evidence="1">Uncharacterized protein</fullName>
    </submittedName>
</protein>
<evidence type="ECO:0000313" key="1">
    <source>
        <dbReference type="EMBL" id="JAH12422.1"/>
    </source>
</evidence>
<accession>A0A0E9Q7C0</accession>
<reference evidence="1" key="1">
    <citation type="submission" date="2014-11" db="EMBL/GenBank/DDBJ databases">
        <authorList>
            <person name="Amaro Gonzalez C."/>
        </authorList>
    </citation>
    <scope>NUCLEOTIDE SEQUENCE</scope>
</reference>
<dbReference type="EMBL" id="GBXM01096155">
    <property type="protein sequence ID" value="JAH12422.1"/>
    <property type="molecule type" value="Transcribed_RNA"/>
</dbReference>
<proteinExistence type="predicted"/>
<reference evidence="1" key="2">
    <citation type="journal article" date="2015" name="Fish Shellfish Immunol.">
        <title>Early steps in the European eel (Anguilla anguilla)-Vibrio vulnificus interaction in the gills: Role of the RtxA13 toxin.</title>
        <authorList>
            <person name="Callol A."/>
            <person name="Pajuelo D."/>
            <person name="Ebbesson L."/>
            <person name="Teles M."/>
            <person name="MacKenzie S."/>
            <person name="Amaro C."/>
        </authorList>
    </citation>
    <scope>NUCLEOTIDE SEQUENCE</scope>
</reference>
<name>A0A0E9Q7C0_ANGAN</name>